<evidence type="ECO:0000259" key="1">
    <source>
        <dbReference type="Pfam" id="PF01548"/>
    </source>
</evidence>
<keyword evidence="3" id="KW-1185">Reference proteome</keyword>
<gene>
    <name evidence="2" type="ORF">KSF_076000</name>
</gene>
<name>A0A8J3N3Y1_9CHLR</name>
<dbReference type="GO" id="GO:0004803">
    <property type="term" value="F:transposase activity"/>
    <property type="evidence" value="ECO:0007669"/>
    <property type="project" value="InterPro"/>
</dbReference>
<dbReference type="PANTHER" id="PTHR33055:SF15">
    <property type="entry name" value="TRANSPOSASE-RELATED"/>
    <property type="match status" value="1"/>
</dbReference>
<dbReference type="AlphaFoldDB" id="A0A8J3N3Y1"/>
<dbReference type="GO" id="GO:0003677">
    <property type="term" value="F:DNA binding"/>
    <property type="evidence" value="ECO:0007669"/>
    <property type="project" value="InterPro"/>
</dbReference>
<dbReference type="GO" id="GO:0006313">
    <property type="term" value="P:DNA transposition"/>
    <property type="evidence" value="ECO:0007669"/>
    <property type="project" value="InterPro"/>
</dbReference>
<dbReference type="InterPro" id="IPR002525">
    <property type="entry name" value="Transp_IS110-like_N"/>
</dbReference>
<dbReference type="EMBL" id="BNJK01000001">
    <property type="protein sequence ID" value="GHO97552.1"/>
    <property type="molecule type" value="Genomic_DNA"/>
</dbReference>
<organism evidence="2 3">
    <name type="scientific">Reticulibacter mediterranei</name>
    <dbReference type="NCBI Taxonomy" id="2778369"/>
    <lineage>
        <taxon>Bacteria</taxon>
        <taxon>Bacillati</taxon>
        <taxon>Chloroflexota</taxon>
        <taxon>Ktedonobacteria</taxon>
        <taxon>Ktedonobacterales</taxon>
        <taxon>Reticulibacteraceae</taxon>
        <taxon>Reticulibacter</taxon>
    </lineage>
</organism>
<feature type="domain" description="Transposase IS110-like N-terminal" evidence="1">
    <location>
        <begin position="7"/>
        <end position="103"/>
    </location>
</feature>
<evidence type="ECO:0000313" key="3">
    <source>
        <dbReference type="Proteomes" id="UP000597444"/>
    </source>
</evidence>
<proteinExistence type="predicted"/>
<dbReference type="Pfam" id="PF01548">
    <property type="entry name" value="DEDD_Tnp_IS110"/>
    <property type="match status" value="1"/>
</dbReference>
<protein>
    <recommendedName>
        <fullName evidence="1">Transposase IS110-like N-terminal domain-containing protein</fullName>
    </recommendedName>
</protein>
<accession>A0A8J3N3Y1</accession>
<dbReference type="RefSeq" id="WP_308441703.1">
    <property type="nucleotide sequence ID" value="NZ_BNJK01000001.1"/>
</dbReference>
<reference evidence="2" key="1">
    <citation type="submission" date="2020-10" db="EMBL/GenBank/DDBJ databases">
        <title>Taxonomic study of unclassified bacteria belonging to the class Ktedonobacteria.</title>
        <authorList>
            <person name="Yabe S."/>
            <person name="Wang C.M."/>
            <person name="Zheng Y."/>
            <person name="Sakai Y."/>
            <person name="Cavaletti L."/>
            <person name="Monciardini P."/>
            <person name="Donadio S."/>
        </authorList>
    </citation>
    <scope>NUCLEOTIDE SEQUENCE</scope>
    <source>
        <strain evidence="2">ID150040</strain>
    </source>
</reference>
<dbReference type="Proteomes" id="UP000597444">
    <property type="component" value="Unassembled WGS sequence"/>
</dbReference>
<dbReference type="InterPro" id="IPR047650">
    <property type="entry name" value="Transpos_IS110"/>
</dbReference>
<sequence length="167" mass="19130">MKRLRETRENLYRFLNRQGYHLCLLHPRQTHQFAQQRGLRAKTDKLDANTIARVLLSGEARRGYVPTEQIATYRELVRLHTQLSDDIARDINEIHALLIVLFPEFTQVFADPSRPTALGLLKRYRSRASHGRSRSPSDCCHSARVGSSTLWAENRTTFAPGGPAIHQ</sequence>
<comment type="caution">
    <text evidence="2">The sequence shown here is derived from an EMBL/GenBank/DDBJ whole genome shotgun (WGS) entry which is preliminary data.</text>
</comment>
<dbReference type="PANTHER" id="PTHR33055">
    <property type="entry name" value="TRANSPOSASE FOR INSERTION SEQUENCE ELEMENT IS1111A"/>
    <property type="match status" value="1"/>
</dbReference>
<evidence type="ECO:0000313" key="2">
    <source>
        <dbReference type="EMBL" id="GHO97552.1"/>
    </source>
</evidence>